<keyword evidence="3" id="KW-1185">Reference proteome</keyword>
<dbReference type="STRING" id="1134406.ADN00_17525"/>
<feature type="transmembrane region" description="Helical" evidence="1">
    <location>
        <begin position="40"/>
        <end position="58"/>
    </location>
</feature>
<keyword evidence="1" id="KW-0812">Transmembrane</keyword>
<evidence type="ECO:0000313" key="3">
    <source>
        <dbReference type="Proteomes" id="UP000050417"/>
    </source>
</evidence>
<keyword evidence="1" id="KW-1133">Transmembrane helix</keyword>
<evidence type="ECO:0008006" key="4">
    <source>
        <dbReference type="Google" id="ProtNLM"/>
    </source>
</evidence>
<feature type="transmembrane region" description="Helical" evidence="1">
    <location>
        <begin position="70"/>
        <end position="92"/>
    </location>
</feature>
<protein>
    <recommendedName>
        <fullName evidence="4">Band 7 domain-containing protein</fullName>
    </recommendedName>
</protein>
<dbReference type="RefSeq" id="WP_075064344.1">
    <property type="nucleotide sequence ID" value="NZ_LGCL01000041.1"/>
</dbReference>
<evidence type="ECO:0000256" key="1">
    <source>
        <dbReference type="SAM" id="Phobius"/>
    </source>
</evidence>
<dbReference type="Proteomes" id="UP000050417">
    <property type="component" value="Unassembled WGS sequence"/>
</dbReference>
<organism evidence="2 3">
    <name type="scientific">Ornatilinea apprima</name>
    <dbReference type="NCBI Taxonomy" id="1134406"/>
    <lineage>
        <taxon>Bacteria</taxon>
        <taxon>Bacillati</taxon>
        <taxon>Chloroflexota</taxon>
        <taxon>Anaerolineae</taxon>
        <taxon>Anaerolineales</taxon>
        <taxon>Anaerolineaceae</taxon>
        <taxon>Ornatilinea</taxon>
    </lineage>
</organism>
<accession>A0A0P6XA59</accession>
<dbReference type="OrthoDB" id="149939at2"/>
<evidence type="ECO:0000313" key="2">
    <source>
        <dbReference type="EMBL" id="KPL71479.1"/>
    </source>
</evidence>
<dbReference type="EMBL" id="LGCL01000041">
    <property type="protein sequence ID" value="KPL71479.1"/>
    <property type="molecule type" value="Genomic_DNA"/>
</dbReference>
<name>A0A0P6XA59_9CHLR</name>
<gene>
    <name evidence="2" type="ORF">ADN00_17525</name>
</gene>
<reference evidence="2 3" key="1">
    <citation type="submission" date="2015-07" db="EMBL/GenBank/DDBJ databases">
        <title>Genome sequence of Ornatilinea apprima DSM 23815.</title>
        <authorList>
            <person name="Hemp J."/>
            <person name="Ward L.M."/>
            <person name="Pace L.A."/>
            <person name="Fischer W.W."/>
        </authorList>
    </citation>
    <scope>NUCLEOTIDE SEQUENCE [LARGE SCALE GENOMIC DNA]</scope>
    <source>
        <strain evidence="2 3">P3M-1</strain>
    </source>
</reference>
<feature type="transmembrane region" description="Helical" evidence="1">
    <location>
        <begin position="18"/>
        <end position="34"/>
    </location>
</feature>
<proteinExistence type="predicted"/>
<comment type="caution">
    <text evidence="2">The sequence shown here is derived from an EMBL/GenBank/DDBJ whole genome shotgun (WGS) entry which is preliminary data.</text>
</comment>
<sequence length="571" mass="65529">MPYKRLKTKGKKKAFNRFYYLPIGLGLIFLAAFWQHIWRVISLVARFSWAVIAVFLNLDMPAIPFENFKSVFPLSVNCLFGFLLVLGFWLVLLSAQATLPISSVRDVYRASFHLLLHMLRLHGQAVLIDDGKKLANPEELNKPGMGVVVVDFNSAVALEEKVETPNLVRRILERLGLAFRLIDPYQSPRIQGPGLVFTRRNERIREAVDLREQFRMQRGVQAHTRDGIEMVMNVNSAFTIGQEPDCLEVTYAGEARIENLRVAQLRWQPNGRLKILRLSDDLDDADRLEIHQYARVASRLGQMGAFTALPAPRALPIFDEDRVFRAVFSQARDNEDQLIPWYDLPVKVVTDVVHDELLKFNYDDLYRADSPGDFPMKRLRNAVQTRVRSLGLLNFRYFTRRDGKLLQEGEEIVLEDLVSSPVRQLENSKVLRERGIKVLMGGFQELQPVSEEVYRQHVETWRARWESDVEVIRATRDLEAARIQNHARAVAQAQMVSTLSPIFDSEKYTQEAMAIRVLQALEQIAADPKTKDLLPGDTIRLLGMVHDWLLPHDVRSSSLRSHLMTPGDEKK</sequence>
<dbReference type="AlphaFoldDB" id="A0A0P6XA59"/>
<keyword evidence="1" id="KW-0472">Membrane</keyword>